<dbReference type="PANTHER" id="PTHR32089">
    <property type="entry name" value="METHYL-ACCEPTING CHEMOTAXIS PROTEIN MCPB"/>
    <property type="match status" value="1"/>
</dbReference>
<protein>
    <submittedName>
        <fullName evidence="6">Aerotaxis receptor</fullName>
    </submittedName>
</protein>
<accession>A0A240EQZ1</accession>
<dbReference type="GO" id="GO:0007165">
    <property type="term" value="P:signal transduction"/>
    <property type="evidence" value="ECO:0007669"/>
    <property type="project" value="UniProtKB-KW"/>
</dbReference>
<dbReference type="GO" id="GO:0016020">
    <property type="term" value="C:membrane"/>
    <property type="evidence" value="ECO:0007669"/>
    <property type="project" value="UniProtKB-SubCell"/>
</dbReference>
<comment type="similarity">
    <text evidence="3">Belongs to the methyl-accepting chemotaxis (MCP) protein family.</text>
</comment>
<dbReference type="GO" id="GO:0006935">
    <property type="term" value="P:chemotaxis"/>
    <property type="evidence" value="ECO:0007669"/>
    <property type="project" value="InterPro"/>
</dbReference>
<sequence length="434" mass="47727">MVVNRCKNGDYYWVDAYVTPVVEHDKVVGYQSVRTLPKQKYKERAQKLYLDLNKGKSIRDFQSHSSARRIVAISVIIAAMIVSFLSTNPIFQPIIILALSISMFFMFKQELWAIPSDVERLKSELDSPSRYIFSGPGLRGVIDYQEKLYSAKVRTILGRSADSGRSLIKLVHELKNSANDIMDGIEKEGDNLSQFSAAITEMSATIQDVGESTNQVYEAVKVVIDECENSSIYVELSKDKVDSLSINVEQAAENALMLIDDVNNIATLMNDIQGIADRTNLLALNAAIEAARAGEQGRGFAVVADEVRALASRTQEASSKIQESVVELKSTLTMWNEKMLSSKEDANDCSERSEKVNQAMNSILAQINNVGDKTAQIATATEEQGVVSEEISRGIHNIEGISRQNAAQARNVSDNSAKVNLAADKILNLSGTFG</sequence>
<name>A0A240EQZ1_9VIBR</name>
<dbReference type="Pfam" id="PF00015">
    <property type="entry name" value="MCPsignal"/>
    <property type="match status" value="1"/>
</dbReference>
<feature type="domain" description="Methyl-accepting transducer" evidence="5">
    <location>
        <begin position="163"/>
        <end position="399"/>
    </location>
</feature>
<evidence type="ECO:0000313" key="6">
    <source>
        <dbReference type="EMBL" id="SNX50549.1"/>
    </source>
</evidence>
<evidence type="ECO:0000256" key="2">
    <source>
        <dbReference type="ARBA" id="ARBA00023224"/>
    </source>
</evidence>
<organism evidence="6 7">
    <name type="scientific">Vibrio thalassae</name>
    <dbReference type="NCBI Taxonomy" id="1243014"/>
    <lineage>
        <taxon>Bacteria</taxon>
        <taxon>Pseudomonadati</taxon>
        <taxon>Pseudomonadota</taxon>
        <taxon>Gammaproteobacteria</taxon>
        <taxon>Vibrionales</taxon>
        <taxon>Vibrionaceae</taxon>
        <taxon>Vibrio</taxon>
    </lineage>
</organism>
<keyword evidence="6" id="KW-0675">Receptor</keyword>
<keyword evidence="7" id="KW-1185">Reference proteome</keyword>
<dbReference type="FunFam" id="1.10.287.950:FF:000001">
    <property type="entry name" value="Methyl-accepting chemotaxis sensory transducer"/>
    <property type="match status" value="1"/>
</dbReference>
<gene>
    <name evidence="6" type="primary">aer</name>
    <name evidence="6" type="ORF">VTH8203_04209</name>
</gene>
<dbReference type="SUPFAM" id="SSF58104">
    <property type="entry name" value="Methyl-accepting chemotaxis protein (MCP) signaling domain"/>
    <property type="match status" value="1"/>
</dbReference>
<evidence type="ECO:0000256" key="1">
    <source>
        <dbReference type="ARBA" id="ARBA00004370"/>
    </source>
</evidence>
<dbReference type="PROSITE" id="PS50111">
    <property type="entry name" value="CHEMOTAXIS_TRANSDUC_2"/>
    <property type="match status" value="1"/>
</dbReference>
<dbReference type="InterPro" id="IPR004089">
    <property type="entry name" value="MCPsignal_dom"/>
</dbReference>
<dbReference type="Proteomes" id="UP000219336">
    <property type="component" value="Unassembled WGS sequence"/>
</dbReference>
<dbReference type="SMART" id="SM00283">
    <property type="entry name" value="MA"/>
    <property type="match status" value="1"/>
</dbReference>
<proteinExistence type="inferred from homology"/>
<dbReference type="EMBL" id="OANU01000123">
    <property type="protein sequence ID" value="SNX50549.1"/>
    <property type="molecule type" value="Genomic_DNA"/>
</dbReference>
<evidence type="ECO:0000313" key="7">
    <source>
        <dbReference type="Proteomes" id="UP000219336"/>
    </source>
</evidence>
<dbReference type="AlphaFoldDB" id="A0A240EQZ1"/>
<dbReference type="GO" id="GO:0004888">
    <property type="term" value="F:transmembrane signaling receptor activity"/>
    <property type="evidence" value="ECO:0007669"/>
    <property type="project" value="InterPro"/>
</dbReference>
<keyword evidence="2 4" id="KW-0807">Transducer</keyword>
<evidence type="ECO:0000256" key="3">
    <source>
        <dbReference type="ARBA" id="ARBA00029447"/>
    </source>
</evidence>
<comment type="subcellular location">
    <subcellularLocation>
        <location evidence="1">Membrane</location>
    </subcellularLocation>
</comment>
<reference evidence="7" key="1">
    <citation type="submission" date="2016-06" db="EMBL/GenBank/DDBJ databases">
        <authorList>
            <person name="Rodrigo-Torres L."/>
            <person name="Arahal R.D."/>
            <person name="Lucena T."/>
        </authorList>
    </citation>
    <scope>NUCLEOTIDE SEQUENCE [LARGE SCALE GENOMIC DNA]</scope>
    <source>
        <strain evidence="7">CECT8203</strain>
    </source>
</reference>
<dbReference type="Gene3D" id="1.10.287.950">
    <property type="entry name" value="Methyl-accepting chemotaxis protein"/>
    <property type="match status" value="1"/>
</dbReference>
<dbReference type="PANTHER" id="PTHR32089:SF52">
    <property type="entry name" value="CHEMOTAXIS SIGNAL TRANSDUCTION SYSTEM METHYL ACCEPTING SENSORY TRANSDUCER WITH PAS SENSORY DOMAIN"/>
    <property type="match status" value="1"/>
</dbReference>
<evidence type="ECO:0000256" key="4">
    <source>
        <dbReference type="PROSITE-ProRule" id="PRU00284"/>
    </source>
</evidence>
<dbReference type="PRINTS" id="PR00260">
    <property type="entry name" value="CHEMTRNSDUCR"/>
</dbReference>
<evidence type="ECO:0000259" key="5">
    <source>
        <dbReference type="PROSITE" id="PS50111"/>
    </source>
</evidence>
<dbReference type="InterPro" id="IPR004090">
    <property type="entry name" value="Chemotax_Me-accpt_rcpt"/>
</dbReference>